<gene>
    <name evidence="4" type="ORF">NPE20_03735</name>
</gene>
<dbReference type="Gene3D" id="1.20.1260.10">
    <property type="match status" value="1"/>
</dbReference>
<dbReference type="EMBL" id="JANHOH010000001">
    <property type="protein sequence ID" value="MCQ6957049.1"/>
    <property type="molecule type" value="Genomic_DNA"/>
</dbReference>
<dbReference type="PIRSF" id="PIRSF005900">
    <property type="entry name" value="Dps"/>
    <property type="match status" value="1"/>
</dbReference>
<keyword evidence="5" id="KW-1185">Reference proteome</keyword>
<dbReference type="PANTHER" id="PTHR42932">
    <property type="entry name" value="GENERAL STRESS PROTEIN 20U"/>
    <property type="match status" value="1"/>
</dbReference>
<dbReference type="PROSITE" id="PS00818">
    <property type="entry name" value="DPS_1"/>
    <property type="match status" value="1"/>
</dbReference>
<evidence type="ECO:0000259" key="3">
    <source>
        <dbReference type="Pfam" id="PF00210"/>
    </source>
</evidence>
<evidence type="ECO:0000256" key="1">
    <source>
        <dbReference type="ARBA" id="ARBA00009497"/>
    </source>
</evidence>
<dbReference type="RefSeq" id="WP_256537259.1">
    <property type="nucleotide sequence ID" value="NZ_JANHOH010000001.1"/>
</dbReference>
<sequence>MEPKIGITPENLTAIAHILNVMLADEFVLFTKTKNAHWNVEGANFHSLHNFFEAQFKSLDEIVDSVAERIRSLGHYAPATLTSFIALTHLSERLHEKNDGPGFIKELLADHESLVLQYREHVNYITLELKDAGTGDFITGLIELHEKMTWMLRVHLSD</sequence>
<feature type="domain" description="Ferritin/DPS" evidence="3">
    <location>
        <begin position="18"/>
        <end position="157"/>
    </location>
</feature>
<comment type="similarity">
    <text evidence="1 2">Belongs to the Dps family.</text>
</comment>
<dbReference type="InterPro" id="IPR002177">
    <property type="entry name" value="DPS_DNA-bd"/>
</dbReference>
<dbReference type="PANTHER" id="PTHR42932:SF3">
    <property type="entry name" value="DNA PROTECTION DURING STARVATION PROTEIN"/>
    <property type="match status" value="1"/>
</dbReference>
<accession>A0ABT1SXH8</accession>
<dbReference type="PRINTS" id="PR01346">
    <property type="entry name" value="HELNAPAPROT"/>
</dbReference>
<protein>
    <submittedName>
        <fullName evidence="4">DNA starvation/stationary phase protection protein</fullName>
    </submittedName>
</protein>
<dbReference type="SUPFAM" id="SSF47240">
    <property type="entry name" value="Ferritin-like"/>
    <property type="match status" value="1"/>
</dbReference>
<dbReference type="InterPro" id="IPR012347">
    <property type="entry name" value="Ferritin-like"/>
</dbReference>
<dbReference type="CDD" id="cd01043">
    <property type="entry name" value="DPS"/>
    <property type="match status" value="1"/>
</dbReference>
<dbReference type="Proteomes" id="UP001204376">
    <property type="component" value="Unassembled WGS sequence"/>
</dbReference>
<organism evidence="4 5">
    <name type="scientific">Mucilaginibacter aquariorum</name>
    <dbReference type="NCBI Taxonomy" id="2967225"/>
    <lineage>
        <taxon>Bacteria</taxon>
        <taxon>Pseudomonadati</taxon>
        <taxon>Bacteroidota</taxon>
        <taxon>Sphingobacteriia</taxon>
        <taxon>Sphingobacteriales</taxon>
        <taxon>Sphingobacteriaceae</taxon>
        <taxon>Mucilaginibacter</taxon>
    </lineage>
</organism>
<evidence type="ECO:0000313" key="5">
    <source>
        <dbReference type="Proteomes" id="UP001204376"/>
    </source>
</evidence>
<dbReference type="InterPro" id="IPR009078">
    <property type="entry name" value="Ferritin-like_SF"/>
</dbReference>
<dbReference type="InterPro" id="IPR008331">
    <property type="entry name" value="Ferritin_DPS_dom"/>
</dbReference>
<dbReference type="InterPro" id="IPR023188">
    <property type="entry name" value="DPS_DNA-bd_CS"/>
</dbReference>
<proteinExistence type="inferred from homology"/>
<evidence type="ECO:0000256" key="2">
    <source>
        <dbReference type="RuleBase" id="RU003875"/>
    </source>
</evidence>
<reference evidence="4 5" key="1">
    <citation type="submission" date="2022-07" db="EMBL/GenBank/DDBJ databases">
        <title>Mucilaginibacter sp. JC4.</title>
        <authorList>
            <person name="Le V."/>
            <person name="Ko S.-R."/>
            <person name="Ahn C.-Y."/>
            <person name="Oh H.-M."/>
        </authorList>
    </citation>
    <scope>NUCLEOTIDE SEQUENCE [LARGE SCALE GENOMIC DNA]</scope>
    <source>
        <strain evidence="4 5">JC4</strain>
    </source>
</reference>
<dbReference type="Pfam" id="PF00210">
    <property type="entry name" value="Ferritin"/>
    <property type="match status" value="1"/>
</dbReference>
<comment type="caution">
    <text evidence="4">The sequence shown here is derived from an EMBL/GenBank/DDBJ whole genome shotgun (WGS) entry which is preliminary data.</text>
</comment>
<evidence type="ECO:0000313" key="4">
    <source>
        <dbReference type="EMBL" id="MCQ6957049.1"/>
    </source>
</evidence>
<name>A0ABT1SXH8_9SPHI</name>
<dbReference type="PROSITE" id="PS00819">
    <property type="entry name" value="DPS_2"/>
    <property type="match status" value="1"/>
</dbReference>